<feature type="region of interest" description="Disordered" evidence="1">
    <location>
        <begin position="75"/>
        <end position="94"/>
    </location>
</feature>
<organism evidence="3 4">
    <name type="scientific">Sistotremastrum suecicum HHB10207 ss-3</name>
    <dbReference type="NCBI Taxonomy" id="1314776"/>
    <lineage>
        <taxon>Eukaryota</taxon>
        <taxon>Fungi</taxon>
        <taxon>Dikarya</taxon>
        <taxon>Basidiomycota</taxon>
        <taxon>Agaricomycotina</taxon>
        <taxon>Agaricomycetes</taxon>
        <taxon>Sistotremastrales</taxon>
        <taxon>Sistotremastraceae</taxon>
        <taxon>Sistotremastrum</taxon>
    </lineage>
</organism>
<reference evidence="3 4" key="1">
    <citation type="journal article" date="2016" name="Mol. Biol. Evol.">
        <title>Comparative Genomics of Early-Diverging Mushroom-Forming Fungi Provides Insights into the Origins of Lignocellulose Decay Capabilities.</title>
        <authorList>
            <person name="Nagy L.G."/>
            <person name="Riley R."/>
            <person name="Tritt A."/>
            <person name="Adam C."/>
            <person name="Daum C."/>
            <person name="Floudas D."/>
            <person name="Sun H."/>
            <person name="Yadav J.S."/>
            <person name="Pangilinan J."/>
            <person name="Larsson K.H."/>
            <person name="Matsuura K."/>
            <person name="Barry K."/>
            <person name="Labutti K."/>
            <person name="Kuo R."/>
            <person name="Ohm R.A."/>
            <person name="Bhattacharya S.S."/>
            <person name="Shirouzu T."/>
            <person name="Yoshinaga Y."/>
            <person name="Martin F.M."/>
            <person name="Grigoriev I.V."/>
            <person name="Hibbett D.S."/>
        </authorList>
    </citation>
    <scope>NUCLEOTIDE SEQUENCE [LARGE SCALE GENOMIC DNA]</scope>
    <source>
        <strain evidence="3 4">HHB10207 ss-3</strain>
    </source>
</reference>
<dbReference type="EMBL" id="KV428017">
    <property type="protein sequence ID" value="KZT41985.1"/>
    <property type="molecule type" value="Genomic_DNA"/>
</dbReference>
<sequence>MLSNDIELRFDISNVGSLILVETISVLLCVYCTVMRTVAYSILSLVLFISLVQGGLNPAKRSPEVVCLCPGNEHDGPCTSDQLSNGCFNDAELR</sequence>
<dbReference type="Proteomes" id="UP000076798">
    <property type="component" value="Unassembled WGS sequence"/>
</dbReference>
<accession>A0A166GT54</accession>
<dbReference type="AlphaFoldDB" id="A0A166GT54"/>
<evidence type="ECO:0000256" key="2">
    <source>
        <dbReference type="SAM" id="Phobius"/>
    </source>
</evidence>
<feature type="transmembrane region" description="Helical" evidence="2">
    <location>
        <begin position="38"/>
        <end position="56"/>
    </location>
</feature>
<gene>
    <name evidence="3" type="ORF">SISSUDRAFT_182337</name>
</gene>
<evidence type="ECO:0000313" key="3">
    <source>
        <dbReference type="EMBL" id="KZT41985.1"/>
    </source>
</evidence>
<proteinExistence type="predicted"/>
<evidence type="ECO:0000313" key="4">
    <source>
        <dbReference type="Proteomes" id="UP000076798"/>
    </source>
</evidence>
<keyword evidence="4" id="KW-1185">Reference proteome</keyword>
<name>A0A166GT54_9AGAM</name>
<feature type="transmembrane region" description="Helical" evidence="2">
    <location>
        <begin position="12"/>
        <end position="31"/>
    </location>
</feature>
<keyword evidence="2" id="KW-1133">Transmembrane helix</keyword>
<keyword evidence="2" id="KW-0812">Transmembrane</keyword>
<evidence type="ECO:0000256" key="1">
    <source>
        <dbReference type="SAM" id="MobiDB-lite"/>
    </source>
</evidence>
<protein>
    <submittedName>
        <fullName evidence="3">Uncharacterized protein</fullName>
    </submittedName>
</protein>
<keyword evidence="2" id="KW-0472">Membrane</keyword>